<dbReference type="STRING" id="599839.J4ICP8"/>
<dbReference type="GeneID" id="24101686"/>
<evidence type="ECO:0000313" key="2">
    <source>
        <dbReference type="EMBL" id="CCM06786.1"/>
    </source>
</evidence>
<protein>
    <submittedName>
        <fullName evidence="2">Uncharacterized protein</fullName>
    </submittedName>
</protein>
<feature type="region of interest" description="Disordered" evidence="1">
    <location>
        <begin position="36"/>
        <end position="81"/>
    </location>
</feature>
<keyword evidence="3" id="KW-1185">Reference proteome</keyword>
<feature type="region of interest" description="Disordered" evidence="1">
    <location>
        <begin position="307"/>
        <end position="332"/>
    </location>
</feature>
<dbReference type="HOGENOM" id="CLU_583990_0_0_1"/>
<proteinExistence type="predicted"/>
<dbReference type="Proteomes" id="UP000006352">
    <property type="component" value="Unassembled WGS sequence"/>
</dbReference>
<organism evidence="2 3">
    <name type="scientific">Fibroporia radiculosa</name>
    <dbReference type="NCBI Taxonomy" id="599839"/>
    <lineage>
        <taxon>Eukaryota</taxon>
        <taxon>Fungi</taxon>
        <taxon>Dikarya</taxon>
        <taxon>Basidiomycota</taxon>
        <taxon>Agaricomycotina</taxon>
        <taxon>Agaricomycetes</taxon>
        <taxon>Polyporales</taxon>
        <taxon>Fibroporiaceae</taxon>
        <taxon>Fibroporia</taxon>
    </lineage>
</organism>
<dbReference type="AlphaFoldDB" id="J4ICP8"/>
<dbReference type="OrthoDB" id="2655894at2759"/>
<feature type="compositionally biased region" description="Polar residues" evidence="1">
    <location>
        <begin position="309"/>
        <end position="327"/>
    </location>
</feature>
<name>J4ICP8_9APHY</name>
<gene>
    <name evidence="2" type="ORF">FIBRA_09085</name>
</gene>
<accession>J4ICP8</accession>
<dbReference type="InParanoid" id="J4ICP8"/>
<reference evidence="2 3" key="1">
    <citation type="journal article" date="2012" name="Appl. Environ. Microbiol.">
        <title>Short-read sequencing for genomic analysis of the brown rot fungus Fibroporia radiculosa.</title>
        <authorList>
            <person name="Tang J.D."/>
            <person name="Perkins A.D."/>
            <person name="Sonstegard T.S."/>
            <person name="Schroeder S.G."/>
            <person name="Burgess S.C."/>
            <person name="Diehl S.V."/>
        </authorList>
    </citation>
    <scope>NUCLEOTIDE SEQUENCE [LARGE SCALE GENOMIC DNA]</scope>
    <source>
        <strain evidence="2 3">TFFH 294</strain>
    </source>
</reference>
<dbReference type="EMBL" id="HE797500">
    <property type="protein sequence ID" value="CCM06786.1"/>
    <property type="molecule type" value="Genomic_DNA"/>
</dbReference>
<evidence type="ECO:0000313" key="3">
    <source>
        <dbReference type="Proteomes" id="UP000006352"/>
    </source>
</evidence>
<evidence type="ECO:0000256" key="1">
    <source>
        <dbReference type="SAM" id="MobiDB-lite"/>
    </source>
</evidence>
<sequence>MLLGQRLISGEMQLTELQLESTLEGYLVRLDKVEAHDRDNTAPQPSGDGDAPDQTTNRGDGNEGAESTPVGATKRRARDMEEEDEVELYRACKRPNPSLYAWAAESFLREMVIDPGTWKTLELIREYSKDIKYARDSLTCTIGAPEFPKGEWLNVLAGNAVDLDHVLTGEYSSTAERKEVGKVGSLEFTIPSTTPKQKVRDSSEWLLAWQKTLDAVSFAFPHRKLELQLYRQSIFRQFKAIASQYHGRVIEFDRAIRKRTSTPSTLIHVEQILPEALEEEAETPVLAEQENMLRERLQQRKLVTGGMQGNVTKPESSVASSTTTPNVDSVPIPHVNAPLRDMNVRRPCYRRNWIWAEHDGYPRQMVAQASLSLPPIPEVPEEEKSDFQVTTTLDLYSHLFTVITPINVDRFESLLESHPNQPFVKSVCHALREGFWPWANTMCSRYPTGWEELRPPPVDEHIRQFLRD</sequence>
<dbReference type="RefSeq" id="XP_012176807.1">
    <property type="nucleotide sequence ID" value="XM_012321417.1"/>
</dbReference>